<name>A0A5N3P9X0_9HYPH</name>
<dbReference type="EMBL" id="VCMV01000021">
    <property type="protein sequence ID" value="KAB0266540.1"/>
    <property type="molecule type" value="Genomic_DNA"/>
</dbReference>
<gene>
    <name evidence="1" type="ORF">FEZ63_14375</name>
</gene>
<protein>
    <submittedName>
        <fullName evidence="1">Uncharacterized protein</fullName>
    </submittedName>
</protein>
<accession>A0A5N3P9X0</accession>
<reference evidence="1 2" key="1">
    <citation type="journal article" date="2019" name="Microorganisms">
        <title>Genome Insights into the Novel Species Microvirga brassicacearum, a Rapeseed Endophyte with Biotechnological Potential.</title>
        <authorList>
            <person name="Jimenez-Gomez A."/>
            <person name="Saati-Santamaria Z."/>
            <person name="Igual J.M."/>
            <person name="Rivas R."/>
            <person name="Mateos P.F."/>
            <person name="Garcia-Fraile P."/>
        </authorList>
    </citation>
    <scope>NUCLEOTIDE SEQUENCE [LARGE SCALE GENOMIC DNA]</scope>
    <source>
        <strain evidence="1 2">CDVBN77</strain>
    </source>
</reference>
<keyword evidence="2" id="KW-1185">Reference proteome</keyword>
<dbReference type="AlphaFoldDB" id="A0A5N3P9X0"/>
<comment type="caution">
    <text evidence="1">The sequence shown here is derived from an EMBL/GenBank/DDBJ whole genome shotgun (WGS) entry which is preliminary data.</text>
</comment>
<proteinExistence type="predicted"/>
<sequence>MTHPSVELAARNNALWCDAVCRAHGRPGEFHDTLWFNRSGTPPFYPDAVTLAGASAVPEQWRALSALVELPRDGGWAVKDSFSSLDLRVLGFRPLFDAAWIGLKPAPEFAPLPADCRLADMRNEPELAAWECAWKGESERDGRIFKPSLLSEPGIIFVAIISEERLVGGGVLNKGAGVVGLSNLFAREIEIEIVWRSLVARAAEAFPGLPLVGYEQEPDLTAALRCGFTRIGSLRIWHRS</sequence>
<organism evidence="1 2">
    <name type="scientific">Microvirga brassicacearum</name>
    <dbReference type="NCBI Taxonomy" id="2580413"/>
    <lineage>
        <taxon>Bacteria</taxon>
        <taxon>Pseudomonadati</taxon>
        <taxon>Pseudomonadota</taxon>
        <taxon>Alphaproteobacteria</taxon>
        <taxon>Hyphomicrobiales</taxon>
        <taxon>Methylobacteriaceae</taxon>
        <taxon>Microvirga</taxon>
    </lineage>
</organism>
<dbReference type="OrthoDB" id="153065at2"/>
<dbReference type="RefSeq" id="WP_150945591.1">
    <property type="nucleotide sequence ID" value="NZ_VCMV01000021.1"/>
</dbReference>
<evidence type="ECO:0000313" key="2">
    <source>
        <dbReference type="Proteomes" id="UP000325684"/>
    </source>
</evidence>
<dbReference type="Proteomes" id="UP000325684">
    <property type="component" value="Unassembled WGS sequence"/>
</dbReference>
<evidence type="ECO:0000313" key="1">
    <source>
        <dbReference type="EMBL" id="KAB0266540.1"/>
    </source>
</evidence>